<dbReference type="InterPro" id="IPR003598">
    <property type="entry name" value="Ig_sub2"/>
</dbReference>
<accession>A0A8K9XJK1</accession>
<dbReference type="FunFam" id="2.60.40.10:FF:002172">
    <property type="entry name" value="Myomesin 1a (skelemin)"/>
    <property type="match status" value="2"/>
</dbReference>
<keyword evidence="4" id="KW-0677">Repeat</keyword>
<dbReference type="InterPro" id="IPR013783">
    <property type="entry name" value="Ig-like_fold"/>
</dbReference>
<dbReference type="GO" id="GO:0032982">
    <property type="term" value="C:myosin filament"/>
    <property type="evidence" value="ECO:0007669"/>
    <property type="project" value="UniProtKB-KW"/>
</dbReference>
<feature type="domain" description="Fibronectin type-III" evidence="8">
    <location>
        <begin position="360"/>
        <end position="454"/>
    </location>
</feature>
<dbReference type="SMART" id="SM00408">
    <property type="entry name" value="IGc2"/>
    <property type="match status" value="3"/>
</dbReference>
<dbReference type="GO" id="GO:0005198">
    <property type="term" value="F:structural molecule activity"/>
    <property type="evidence" value="ECO:0007669"/>
    <property type="project" value="UniProtKB-ARBA"/>
</dbReference>
<dbReference type="CDD" id="cd00096">
    <property type="entry name" value="Ig"/>
    <property type="match status" value="1"/>
</dbReference>
<protein>
    <submittedName>
        <fullName evidence="9">Myomesin 1</fullName>
    </submittedName>
</protein>
<dbReference type="FunFam" id="2.60.40.10:FF:000134">
    <property type="entry name" value="Myomesin 1"/>
    <property type="match status" value="1"/>
</dbReference>
<dbReference type="PROSITE" id="PS50853">
    <property type="entry name" value="FN3"/>
    <property type="match status" value="4"/>
</dbReference>
<organism evidence="9 10">
    <name type="scientific">Oncorhynchus mykiss</name>
    <name type="common">Rainbow trout</name>
    <name type="synonym">Salmo gairdneri</name>
    <dbReference type="NCBI Taxonomy" id="8022"/>
    <lineage>
        <taxon>Eukaryota</taxon>
        <taxon>Metazoa</taxon>
        <taxon>Chordata</taxon>
        <taxon>Craniata</taxon>
        <taxon>Vertebrata</taxon>
        <taxon>Euteleostomi</taxon>
        <taxon>Actinopterygii</taxon>
        <taxon>Neopterygii</taxon>
        <taxon>Teleostei</taxon>
        <taxon>Protacanthopterygii</taxon>
        <taxon>Salmoniformes</taxon>
        <taxon>Salmonidae</taxon>
        <taxon>Salmoninae</taxon>
        <taxon>Oncorhynchus</taxon>
    </lineage>
</organism>
<dbReference type="SMART" id="SM00060">
    <property type="entry name" value="FN3"/>
    <property type="match status" value="4"/>
</dbReference>
<dbReference type="PRINTS" id="PR00014">
    <property type="entry name" value="FNTYPEIII"/>
</dbReference>
<evidence type="ECO:0000313" key="10">
    <source>
        <dbReference type="Proteomes" id="UP000694395"/>
    </source>
</evidence>
<dbReference type="InterPro" id="IPR003599">
    <property type="entry name" value="Ig_sub"/>
</dbReference>
<dbReference type="FunFam" id="2.60.40.10:FF:000192">
    <property type="entry name" value="Myomesin 1"/>
    <property type="match status" value="1"/>
</dbReference>
<comment type="subcellular location">
    <subcellularLocation>
        <location evidence="1">Cytoplasm</location>
    </subcellularLocation>
</comment>
<reference evidence="9" key="1">
    <citation type="submission" date="2020-07" db="EMBL/GenBank/DDBJ databases">
        <title>A long reads based de novo assembly of the rainbow trout Arlee double haploid line genome.</title>
        <authorList>
            <person name="Gao G."/>
            <person name="Palti Y."/>
        </authorList>
    </citation>
    <scope>NUCLEOTIDE SEQUENCE [LARGE SCALE GENOMIC DNA]</scope>
</reference>
<dbReference type="FunFam" id="2.60.40.10:FF:000029">
    <property type="entry name" value="Myomesin 1"/>
    <property type="match status" value="1"/>
</dbReference>
<feature type="domain" description="Fibronectin type-III" evidence="8">
    <location>
        <begin position="750"/>
        <end position="849"/>
    </location>
</feature>
<sequence>DQLSVLSPCSAVLGISHASYSGLEESRLSPIPKRAKPTYLAMDKENQIIGYVVPIFRGSQEYASGLSDTEEARMKESAGYMARRNLFTSGLEMERTEQTSRKVSVRQSAEHISLSKRIYENEEYHKCMNEDSLMHAPKFVIKPRSHTVWEKQCVRLHCTVSGWPDPRVVWYKNNVTIDPMARPGKYKLQSSYNVHSLEIDRCDFDDTAQYRVSAMNSRGELSTFASVVVKSMFIKYSSQSDGIVSEYGITFETNIVDGFGVSFGREGETMSLGAMVIISPNLARYQPDVQWYRDDVLLQPSKWCQMHWSGDKATLTLTHLNKEDEGLYTLRITTKTKYETYSAYVFVRDADAEVEGAPGAPLDVTCQDASKDYVIVTWKQPAVDGGNSILGYFVDRCEVGTTHWSQCNDTPIKFARFPVTGLVEGRSYTFRVRAVNKSGMSRPSRTSEVVAAMDPADRTRMRGMIKPLIHYFSHYFLSEGVVPGRPKELEVTEATKNYVVLSWKAPGERGHEGIMYYVEKCVSGTDSWQRVNTEIPVKSPRYALFDLAEGKAYRFRVRCCNSAGVGEPSEATEATTVGDKLGEGSQHVFLKAFLCPGTHRFVCHGLVTGESYVFRVKALNAAGLSECSQESEAIKVKAAIASPTPPYGISVLECVRDSMVLAWKQPTFIGGADITGYFVDYREVINGVPGKWHEANVKAVSDRAYRVSDLKENRKYQFQVRAANMAGVGIPSLPSETFICEEWTIAVPGPPHDLQVTEVRANTLVLLFKPPVYQGRDPVNGFYVDIKEADAEEEAWRGVNEKAISTNYMKIKILKEGETYVFRVRAQNKAGVGKASEPTEPVLAETKPGTTEIVVDIDDDGVISMNFACSNLTPDSKFVWSKNYKEITDETRITVATSGEKSKAIFNMPAEDDIGIYSCAVTHTNGESSSYTLSAEELKKLLEISHDHKFPIIPLKTELAVELQEKGRVRFWLQAEKISANGKIEYVFNDNTLSQGEKYKMNFNKDTGVIEMIMESLLQEDEGTFTFQLQDGKATNQSSLVLIGEVFKGLQKESEFMCKEWHRKQGPHFVEYLSYEVTPECCVFLKCKVGNIKKETVALWYKDGREVKGDGNLTFTEGVLNLEIAQVRGILMFHISKKDAGVYEIVMKDDRGKDTSTLNLTEQGFRDLMNEMFSHIANSSTALKIQSTEEGIRLYSFVSYYNEALQVTWHHKDSAIAFTDRIKSGVVGEQLWLQIIEPTEKDKGKYAIEFHDGKGGLKRTVELAGQGETTSLSGLILVLLFSDRARVAGGLPDVVTIQELKALNLTCNISGDPVPEVVWLKNEREIVSDDHYIMKFESGKYASFTITTVNTTDSGKYSILVKNKYGTESADFTIRRKKEGRQEIRETSIFA</sequence>
<keyword evidence="5" id="KW-0514">Muscle protein</keyword>
<keyword evidence="2" id="KW-0787">Thick filament</keyword>
<dbReference type="GeneTree" id="ENSGT00940000154982"/>
<dbReference type="InterPro" id="IPR036116">
    <property type="entry name" value="FN3_sf"/>
</dbReference>
<feature type="domain" description="Ig-like" evidence="7">
    <location>
        <begin position="137"/>
        <end position="228"/>
    </location>
</feature>
<dbReference type="InterPro" id="IPR050964">
    <property type="entry name" value="Striated_Muscle_Regulatory"/>
</dbReference>
<evidence type="ECO:0000256" key="2">
    <source>
        <dbReference type="ARBA" id="ARBA00022433"/>
    </source>
</evidence>
<dbReference type="InterPro" id="IPR013098">
    <property type="entry name" value="Ig_I-set"/>
</dbReference>
<evidence type="ECO:0000256" key="6">
    <source>
        <dbReference type="ARBA" id="ARBA00023319"/>
    </source>
</evidence>
<dbReference type="InterPro" id="IPR007110">
    <property type="entry name" value="Ig-like_dom"/>
</dbReference>
<dbReference type="PANTHER" id="PTHR13817:SF16">
    <property type="entry name" value="MYOMESIN-1"/>
    <property type="match status" value="1"/>
</dbReference>
<keyword evidence="3" id="KW-0963">Cytoplasm</keyword>
<dbReference type="GO" id="GO:0031430">
    <property type="term" value="C:M band"/>
    <property type="evidence" value="ECO:0007669"/>
    <property type="project" value="TreeGrafter"/>
</dbReference>
<dbReference type="Pfam" id="PF00041">
    <property type="entry name" value="fn3"/>
    <property type="match status" value="4"/>
</dbReference>
<evidence type="ECO:0000313" key="9">
    <source>
        <dbReference type="Ensembl" id="ENSOMYP00000133811.1"/>
    </source>
</evidence>
<dbReference type="InterPro" id="IPR036179">
    <property type="entry name" value="Ig-like_dom_sf"/>
</dbReference>
<evidence type="ECO:0000256" key="4">
    <source>
        <dbReference type="ARBA" id="ARBA00022737"/>
    </source>
</evidence>
<gene>
    <name evidence="9" type="primary">MYOM1</name>
</gene>
<dbReference type="FunFam" id="2.60.40.10:FF:000197">
    <property type="entry name" value="Myomesin 1"/>
    <property type="match status" value="1"/>
</dbReference>
<evidence type="ECO:0000256" key="1">
    <source>
        <dbReference type="ARBA" id="ARBA00004496"/>
    </source>
</evidence>
<evidence type="ECO:0000259" key="8">
    <source>
        <dbReference type="PROSITE" id="PS50853"/>
    </source>
</evidence>
<keyword evidence="6" id="KW-0393">Immunoglobulin domain</keyword>
<keyword evidence="10" id="KW-1185">Reference proteome</keyword>
<dbReference type="PANTHER" id="PTHR13817">
    <property type="entry name" value="TITIN"/>
    <property type="match status" value="1"/>
</dbReference>
<feature type="domain" description="Ig-like" evidence="7">
    <location>
        <begin position="1292"/>
        <end position="1375"/>
    </location>
</feature>
<feature type="domain" description="Fibronectin type-III" evidence="8">
    <location>
        <begin position="485"/>
        <end position="579"/>
    </location>
</feature>
<dbReference type="SUPFAM" id="SSF48726">
    <property type="entry name" value="Immunoglobulin"/>
    <property type="match status" value="5"/>
</dbReference>
<proteinExistence type="predicted"/>
<dbReference type="FunFam" id="2.60.40.10:FF:000124">
    <property type="entry name" value="Myomesin 1"/>
    <property type="match status" value="1"/>
</dbReference>
<dbReference type="CDD" id="cd20951">
    <property type="entry name" value="IgI_titin_I1-like"/>
    <property type="match status" value="1"/>
</dbReference>
<evidence type="ECO:0000259" key="7">
    <source>
        <dbReference type="PROSITE" id="PS50835"/>
    </source>
</evidence>
<dbReference type="SUPFAM" id="SSF49265">
    <property type="entry name" value="Fibronectin type III"/>
    <property type="match status" value="3"/>
</dbReference>
<evidence type="ECO:0000256" key="3">
    <source>
        <dbReference type="ARBA" id="ARBA00022490"/>
    </source>
</evidence>
<reference evidence="9" key="2">
    <citation type="submission" date="2025-08" db="UniProtKB">
        <authorList>
            <consortium name="Ensembl"/>
        </authorList>
    </citation>
    <scope>IDENTIFICATION</scope>
</reference>
<feature type="domain" description="Fibronectin type-III" evidence="8">
    <location>
        <begin position="642"/>
        <end position="743"/>
    </location>
</feature>
<dbReference type="Proteomes" id="UP000694395">
    <property type="component" value="Chromosome 11"/>
</dbReference>
<dbReference type="FunFam" id="2.60.40.10:FF:000179">
    <property type="entry name" value="Myomesin 2"/>
    <property type="match status" value="1"/>
</dbReference>
<feature type="domain" description="Ig-like" evidence="7">
    <location>
        <begin position="841"/>
        <end position="934"/>
    </location>
</feature>
<dbReference type="FunFam" id="2.60.40.10:FF:000069">
    <property type="entry name" value="Alpha-protein kinase 3"/>
    <property type="match status" value="1"/>
</dbReference>
<dbReference type="InterPro" id="IPR003961">
    <property type="entry name" value="FN3_dom"/>
</dbReference>
<dbReference type="SMART" id="SM00409">
    <property type="entry name" value="IG"/>
    <property type="match status" value="5"/>
</dbReference>
<name>A0A8K9XJK1_ONCMY</name>
<dbReference type="PROSITE" id="PS50835">
    <property type="entry name" value="IG_LIKE"/>
    <property type="match status" value="4"/>
</dbReference>
<evidence type="ECO:0000256" key="5">
    <source>
        <dbReference type="ARBA" id="ARBA00023179"/>
    </source>
</evidence>
<dbReference type="GO" id="GO:0045214">
    <property type="term" value="P:sarcomere organization"/>
    <property type="evidence" value="ECO:0007669"/>
    <property type="project" value="TreeGrafter"/>
</dbReference>
<dbReference type="Pfam" id="PF07679">
    <property type="entry name" value="I-set"/>
    <property type="match status" value="3"/>
</dbReference>
<dbReference type="Gene3D" id="2.60.40.10">
    <property type="entry name" value="Immunoglobulins"/>
    <property type="match status" value="12"/>
</dbReference>
<feature type="domain" description="Ig-like" evidence="7">
    <location>
        <begin position="1067"/>
        <end position="1161"/>
    </location>
</feature>
<reference evidence="9" key="3">
    <citation type="submission" date="2025-09" db="UniProtKB">
        <authorList>
            <consortium name="Ensembl"/>
        </authorList>
    </citation>
    <scope>IDENTIFICATION</scope>
</reference>
<dbReference type="Ensembl" id="ENSOMYT00000153132.1">
    <property type="protein sequence ID" value="ENSOMYP00000133811.1"/>
    <property type="gene ID" value="ENSOMYG00000037230.2"/>
</dbReference>
<dbReference type="CDD" id="cd00063">
    <property type="entry name" value="FN3"/>
    <property type="match status" value="4"/>
</dbReference>